<evidence type="ECO:0000256" key="1">
    <source>
        <dbReference type="ARBA" id="ARBA00023002"/>
    </source>
</evidence>
<name>A0A437NCN9_9SPHN</name>
<accession>A0A437NCN9</accession>
<dbReference type="Gene3D" id="3.20.20.100">
    <property type="entry name" value="NADP-dependent oxidoreductase domain"/>
    <property type="match status" value="1"/>
</dbReference>
<comment type="caution">
    <text evidence="3">The sequence shown here is derived from an EMBL/GenBank/DDBJ whole genome shotgun (WGS) entry which is preliminary data.</text>
</comment>
<dbReference type="PANTHER" id="PTHR43364">
    <property type="entry name" value="NADH-SPECIFIC METHYLGLYOXAL REDUCTASE-RELATED"/>
    <property type="match status" value="1"/>
</dbReference>
<gene>
    <name evidence="3" type="ORF">EOE18_01185</name>
</gene>
<dbReference type="SUPFAM" id="SSF51430">
    <property type="entry name" value="NAD(P)-linked oxidoreductase"/>
    <property type="match status" value="1"/>
</dbReference>
<dbReference type="CDD" id="cd19094">
    <property type="entry name" value="AKR_Tas-like"/>
    <property type="match status" value="1"/>
</dbReference>
<evidence type="ECO:0000313" key="3">
    <source>
        <dbReference type="EMBL" id="RVU07729.1"/>
    </source>
</evidence>
<dbReference type="Pfam" id="PF00248">
    <property type="entry name" value="Aldo_ket_red"/>
    <property type="match status" value="1"/>
</dbReference>
<reference evidence="3 4" key="1">
    <citation type="submission" date="2019-01" db="EMBL/GenBank/DDBJ databases">
        <authorList>
            <person name="Chen W.-M."/>
        </authorList>
    </citation>
    <scope>NUCLEOTIDE SEQUENCE [LARGE SCALE GENOMIC DNA]</scope>
    <source>
        <strain evidence="3 4">FSY-9</strain>
    </source>
</reference>
<dbReference type="AlphaFoldDB" id="A0A437NCN9"/>
<keyword evidence="4" id="KW-1185">Reference proteome</keyword>
<dbReference type="OrthoDB" id="7181835at2"/>
<dbReference type="GO" id="GO:0016491">
    <property type="term" value="F:oxidoreductase activity"/>
    <property type="evidence" value="ECO:0007669"/>
    <property type="project" value="UniProtKB-KW"/>
</dbReference>
<dbReference type="RefSeq" id="WP_127705351.1">
    <property type="nucleotide sequence ID" value="NZ_SACO01000001.1"/>
</dbReference>
<dbReference type="InterPro" id="IPR023210">
    <property type="entry name" value="NADP_OxRdtase_dom"/>
</dbReference>
<dbReference type="EMBL" id="SACO01000001">
    <property type="protein sequence ID" value="RVU07729.1"/>
    <property type="molecule type" value="Genomic_DNA"/>
</dbReference>
<evidence type="ECO:0000313" key="4">
    <source>
        <dbReference type="Proteomes" id="UP000282837"/>
    </source>
</evidence>
<dbReference type="PANTHER" id="PTHR43364:SF4">
    <property type="entry name" value="NAD(P)-LINKED OXIDOREDUCTASE SUPERFAMILY PROTEIN"/>
    <property type="match status" value="1"/>
</dbReference>
<dbReference type="InterPro" id="IPR050523">
    <property type="entry name" value="AKR_Detox_Biosynth"/>
</dbReference>
<feature type="domain" description="NADP-dependent oxidoreductase" evidence="2">
    <location>
        <begin position="16"/>
        <end position="339"/>
    </location>
</feature>
<evidence type="ECO:0000259" key="2">
    <source>
        <dbReference type="Pfam" id="PF00248"/>
    </source>
</evidence>
<dbReference type="InterPro" id="IPR036812">
    <property type="entry name" value="NAD(P)_OxRdtase_dom_sf"/>
</dbReference>
<dbReference type="Proteomes" id="UP000282837">
    <property type="component" value="Unassembled WGS sequence"/>
</dbReference>
<keyword evidence="1" id="KW-0560">Oxidoreductase</keyword>
<sequence>MDYRPLGTTGLSVSAVCLGTMTWGSQNSEAEAHDQIDLALDHGINFLDTAEMYPVTPTRVETLGRTEEYIGTWIAKSGKRDKIVLASKVSGPSRFVPMRGGANRLDRKNIEAAIDASLARLQTDYLDLYQLHWPDRAVPMFGGRGMQAITDAPEAVPLEESISALDDLVKAGKIRSFGVSNETPWGVAEALRLHREKGLPRVASIQNAYNLLNRTFETGLSEFALREGIGLLAYSPLAAGYLTGKYLGGVAPKGSRGDVAKQFTRYLAPNQTAAVARYVGIAHAFGLSPEALALGFVYSRAFVTSSIIGATSLEQLKSDIEGSLTPLPEEALKAIAEVYALYPDPCP</sequence>
<proteinExistence type="predicted"/>
<organism evidence="3 4">
    <name type="scientific">Novosphingobium umbonatum</name>
    <dbReference type="NCBI Taxonomy" id="1908524"/>
    <lineage>
        <taxon>Bacteria</taxon>
        <taxon>Pseudomonadati</taxon>
        <taxon>Pseudomonadota</taxon>
        <taxon>Alphaproteobacteria</taxon>
        <taxon>Sphingomonadales</taxon>
        <taxon>Sphingomonadaceae</taxon>
        <taxon>Novosphingobium</taxon>
    </lineage>
</organism>
<protein>
    <submittedName>
        <fullName evidence="3">Aldo/keto reductase</fullName>
    </submittedName>
</protein>